<dbReference type="PANTHER" id="PTHR36113:SF6">
    <property type="entry name" value="FOSFOMYCIN RESISTANCE PROTEIN FOSX"/>
    <property type="match status" value="1"/>
</dbReference>
<reference evidence="3" key="1">
    <citation type="submission" date="2018-05" db="EMBL/GenBank/DDBJ databases">
        <authorList>
            <person name="Lanie J.A."/>
            <person name="Ng W.-L."/>
            <person name="Kazmierczak K.M."/>
            <person name="Andrzejewski T.M."/>
            <person name="Davidsen T.M."/>
            <person name="Wayne K.J."/>
            <person name="Tettelin H."/>
            <person name="Glass J.I."/>
            <person name="Rusch D."/>
            <person name="Podicherti R."/>
            <person name="Tsui H.-C.T."/>
            <person name="Winkler M.E."/>
        </authorList>
    </citation>
    <scope>NUCLEOTIDE SEQUENCE</scope>
</reference>
<dbReference type="GO" id="GO:0046872">
    <property type="term" value="F:metal ion binding"/>
    <property type="evidence" value="ECO:0007669"/>
    <property type="project" value="UniProtKB-KW"/>
</dbReference>
<feature type="domain" description="VOC" evidence="2">
    <location>
        <begin position="5"/>
        <end position="140"/>
    </location>
</feature>
<gene>
    <name evidence="3" type="ORF">METZ01_LOCUS516824</name>
</gene>
<sequence length="155" mass="16823">MTPLTIRHVGIHVKSIEEEMAFLSLLGAELTSIASRGSAGRIGFVSLDGVWHHNFALFEGGEALPSGDSQKESNGLDHIAMATDSRESVDEWVNKLTANGVKVHGPQIQGPEDGGAQEGSRSYTIFFHDPNGVCFEIFADPLTVGEFRKIEAEWL</sequence>
<keyword evidence="1" id="KW-0479">Metal-binding</keyword>
<dbReference type="CDD" id="cd06587">
    <property type="entry name" value="VOC"/>
    <property type="match status" value="1"/>
</dbReference>
<dbReference type="InterPro" id="IPR051332">
    <property type="entry name" value="Fosfomycin_Res_Enzymes"/>
</dbReference>
<dbReference type="AlphaFoldDB" id="A0A383F5S1"/>
<dbReference type="Gene3D" id="3.10.180.10">
    <property type="entry name" value="2,3-Dihydroxybiphenyl 1,2-Dioxygenase, domain 1"/>
    <property type="match status" value="1"/>
</dbReference>
<evidence type="ECO:0000256" key="1">
    <source>
        <dbReference type="ARBA" id="ARBA00022723"/>
    </source>
</evidence>
<dbReference type="InterPro" id="IPR029068">
    <property type="entry name" value="Glyas_Bleomycin-R_OHBP_Dase"/>
</dbReference>
<dbReference type="EMBL" id="UINC01231440">
    <property type="protein sequence ID" value="SVE63970.1"/>
    <property type="molecule type" value="Genomic_DNA"/>
</dbReference>
<dbReference type="PROSITE" id="PS51819">
    <property type="entry name" value="VOC"/>
    <property type="match status" value="1"/>
</dbReference>
<dbReference type="SUPFAM" id="SSF54593">
    <property type="entry name" value="Glyoxalase/Bleomycin resistance protein/Dihydroxybiphenyl dioxygenase"/>
    <property type="match status" value="1"/>
</dbReference>
<evidence type="ECO:0000313" key="3">
    <source>
        <dbReference type="EMBL" id="SVE63970.1"/>
    </source>
</evidence>
<dbReference type="PANTHER" id="PTHR36113">
    <property type="entry name" value="LYASE, PUTATIVE-RELATED-RELATED"/>
    <property type="match status" value="1"/>
</dbReference>
<dbReference type="Pfam" id="PF00903">
    <property type="entry name" value="Glyoxalase"/>
    <property type="match status" value="1"/>
</dbReference>
<organism evidence="3">
    <name type="scientific">marine metagenome</name>
    <dbReference type="NCBI Taxonomy" id="408172"/>
    <lineage>
        <taxon>unclassified sequences</taxon>
        <taxon>metagenomes</taxon>
        <taxon>ecological metagenomes</taxon>
    </lineage>
</organism>
<proteinExistence type="predicted"/>
<feature type="non-terminal residue" evidence="3">
    <location>
        <position position="155"/>
    </location>
</feature>
<evidence type="ECO:0000259" key="2">
    <source>
        <dbReference type="PROSITE" id="PS51819"/>
    </source>
</evidence>
<dbReference type="InterPro" id="IPR004360">
    <property type="entry name" value="Glyas_Fos-R_dOase_dom"/>
</dbReference>
<accession>A0A383F5S1</accession>
<name>A0A383F5S1_9ZZZZ</name>
<dbReference type="InterPro" id="IPR037523">
    <property type="entry name" value="VOC_core"/>
</dbReference>
<protein>
    <recommendedName>
        <fullName evidence="2">VOC domain-containing protein</fullName>
    </recommendedName>
</protein>